<comment type="caution">
    <text evidence="3">The sequence shown here is derived from an EMBL/GenBank/DDBJ whole genome shotgun (WGS) entry which is preliminary data.</text>
</comment>
<evidence type="ECO:0000256" key="1">
    <source>
        <dbReference type="SAM" id="SignalP"/>
    </source>
</evidence>
<feature type="chain" id="PRO_5039094121" evidence="1">
    <location>
        <begin position="22"/>
        <end position="150"/>
    </location>
</feature>
<protein>
    <submittedName>
        <fullName evidence="3">Lamin tail domain-containing protein</fullName>
    </submittedName>
</protein>
<dbReference type="AlphaFoldDB" id="A0A6N9YFG1"/>
<dbReference type="SUPFAM" id="SSF74853">
    <property type="entry name" value="Lamin A/C globular tail domain"/>
    <property type="match status" value="1"/>
</dbReference>
<evidence type="ECO:0000259" key="2">
    <source>
        <dbReference type="PROSITE" id="PS51841"/>
    </source>
</evidence>
<feature type="domain" description="LTD" evidence="2">
    <location>
        <begin position="15"/>
        <end position="148"/>
    </location>
</feature>
<dbReference type="PROSITE" id="PS51841">
    <property type="entry name" value="LTD"/>
    <property type="match status" value="1"/>
</dbReference>
<dbReference type="EMBL" id="JAAGOB010000001">
    <property type="protein sequence ID" value="NED93714.1"/>
    <property type="molecule type" value="Genomic_DNA"/>
</dbReference>
<evidence type="ECO:0000313" key="3">
    <source>
        <dbReference type="EMBL" id="NED93714.1"/>
    </source>
</evidence>
<accession>A0A6N9YFG1</accession>
<reference evidence="3 4" key="1">
    <citation type="submission" date="2020-02" db="EMBL/GenBank/DDBJ databases">
        <authorList>
            <person name="Li X.-J."/>
            <person name="Feng X.-M."/>
        </authorList>
    </citation>
    <scope>NUCLEOTIDE SEQUENCE [LARGE SCALE GENOMIC DNA]</scope>
    <source>
        <strain evidence="3 4">CGMCC 4.7225</strain>
    </source>
</reference>
<proteinExistence type="predicted"/>
<dbReference type="Gene3D" id="2.60.40.1260">
    <property type="entry name" value="Lamin Tail domain"/>
    <property type="match status" value="1"/>
</dbReference>
<organism evidence="3 4">
    <name type="scientific">Phytoactinopolyspora alkaliphila</name>
    <dbReference type="NCBI Taxonomy" id="1783498"/>
    <lineage>
        <taxon>Bacteria</taxon>
        <taxon>Bacillati</taxon>
        <taxon>Actinomycetota</taxon>
        <taxon>Actinomycetes</taxon>
        <taxon>Jiangellales</taxon>
        <taxon>Jiangellaceae</taxon>
        <taxon>Phytoactinopolyspora</taxon>
    </lineage>
</organism>
<dbReference type="InterPro" id="IPR001322">
    <property type="entry name" value="Lamin_tail_dom"/>
</dbReference>
<evidence type="ECO:0000313" key="4">
    <source>
        <dbReference type="Proteomes" id="UP000469185"/>
    </source>
</evidence>
<name>A0A6N9YFG1_9ACTN</name>
<dbReference type="Proteomes" id="UP000469185">
    <property type="component" value="Unassembled WGS sequence"/>
</dbReference>
<gene>
    <name evidence="3" type="ORF">G1H11_00105</name>
</gene>
<dbReference type="RefSeq" id="WP_163814922.1">
    <property type="nucleotide sequence ID" value="NZ_JAAGOB010000001.1"/>
</dbReference>
<dbReference type="Pfam" id="PF00932">
    <property type="entry name" value="LTD"/>
    <property type="match status" value="1"/>
</dbReference>
<keyword evidence="4" id="KW-1185">Reference proteome</keyword>
<feature type="signal peptide" evidence="1">
    <location>
        <begin position="1"/>
        <end position="21"/>
    </location>
</feature>
<sequence length="150" mass="15956">MKPKPSLRRWGVAIAATTATAVGTGAFIQAVHADPPPPTIEICCVDADVHGADLVSEHGEHVTLTNTGTDTVSVGGFYLVDAASNRLDIGSGYVIPPGGELRVYTGPGTNATTRYYNGRTSNVLNNDGDTLWLYTADDDLVHQYEYTGTW</sequence>
<keyword evidence="1" id="KW-0732">Signal</keyword>
<dbReference type="InterPro" id="IPR036415">
    <property type="entry name" value="Lamin_tail_dom_sf"/>
</dbReference>